<name>A0A975MMX8_9GAMM</name>
<dbReference type="Gene3D" id="3.40.50.300">
    <property type="entry name" value="P-loop containing nucleotide triphosphate hydrolases"/>
    <property type="match status" value="2"/>
</dbReference>
<dbReference type="RefSeq" id="WP_215581886.1">
    <property type="nucleotide sequence ID" value="NZ_CP073754.1"/>
</dbReference>
<protein>
    <submittedName>
        <fullName evidence="3">AAA family ATPase</fullName>
    </submittedName>
</protein>
<dbReference type="InterPro" id="IPR027417">
    <property type="entry name" value="P-loop_NTPase"/>
</dbReference>
<dbReference type="Pfam" id="PF13175">
    <property type="entry name" value="AAA_15"/>
    <property type="match status" value="1"/>
</dbReference>
<dbReference type="AlphaFoldDB" id="A0A975MMX8"/>
<proteinExistence type="predicted"/>
<evidence type="ECO:0000259" key="1">
    <source>
        <dbReference type="Pfam" id="PF13175"/>
    </source>
</evidence>
<dbReference type="PANTHER" id="PTHR43581:SF4">
    <property type="entry name" value="ATP_GTP PHOSPHATASE"/>
    <property type="match status" value="1"/>
</dbReference>
<dbReference type="GO" id="GO:0016887">
    <property type="term" value="F:ATP hydrolysis activity"/>
    <property type="evidence" value="ECO:0007669"/>
    <property type="project" value="InterPro"/>
</dbReference>
<dbReference type="SUPFAM" id="SSF52540">
    <property type="entry name" value="P-loop containing nucleoside triphosphate hydrolases"/>
    <property type="match status" value="1"/>
</dbReference>
<feature type="domain" description="Endonuclease GajA/Old nuclease/RecF-like AAA" evidence="1">
    <location>
        <begin position="1"/>
        <end position="76"/>
    </location>
</feature>
<dbReference type="InterPro" id="IPR003959">
    <property type="entry name" value="ATPase_AAA_core"/>
</dbReference>
<feature type="domain" description="ATPase AAA-type core" evidence="2">
    <location>
        <begin position="250"/>
        <end position="379"/>
    </location>
</feature>
<dbReference type="GO" id="GO:0005524">
    <property type="term" value="F:ATP binding"/>
    <property type="evidence" value="ECO:0007669"/>
    <property type="project" value="InterPro"/>
</dbReference>
<gene>
    <name evidence="3" type="ORF">KEF85_14785</name>
</gene>
<dbReference type="PANTHER" id="PTHR43581">
    <property type="entry name" value="ATP/GTP PHOSPHATASE"/>
    <property type="match status" value="1"/>
</dbReference>
<accession>A0A975MMX8</accession>
<dbReference type="InterPro" id="IPR051396">
    <property type="entry name" value="Bact_Antivir_Def_Nuclease"/>
</dbReference>
<keyword evidence="4" id="KW-1185">Reference proteome</keyword>
<dbReference type="Pfam" id="PF13304">
    <property type="entry name" value="AAA_21"/>
    <property type="match status" value="1"/>
</dbReference>
<sequence length="636" mass="72200">MRLRSVFISQYKNLKDFKLRFDGASFIDVFVGKNGSGKSNLFEALIEIFRHLDQLGRADNNIDFDYKLNYEIGGQETEIEWKSSKLRINQDEDRKTLGQTPFPDNVLIYYSGHNTTVTGLVAGYEEAFRRRIKGANLDDTRRFIGIGPEYKSLLLAVLLAQPEDVRAHLFIRQKLGIDKLGITKPGTDNLTEPVLRIEFQRPEYARGKKVFDIELNDETDRYWKADGITKTFLDTLSNCRWGNTEGLPVTEGYFQNGDRYVLILSISKLQQEFHGKWQDLFRQFDNLKTLGMLDSISVPLRLASGGEGNITHFSDGQFQSVYIYSIVELFKDRNCLILLDEPDAFLHPEWQFDFLRQVFDITDTAAKSSHVLMSSHSASTITCAKESVINLFAFDGDKVTLTKVNKADVIKSLSAGLITFTESEARLNIQHVLKNTSGPVLFTEGITDEMILETAWTKLYPTEKICFEIQNAFSCGFQRNLIKDNTLYQNHPGRTFFSLFDFDEAYNDWNQLGQDVQTDPGLCLVKKRSGCESYALLLPVPTNGQIRKQVINPHTGGNYGNRSLLTIELLFHGIAGLDAYFTVDTERTDGFIKFVSDSQKVTFARDVVPTIDVVHFAVFRPLFDFIKSKCVGGVTP</sequence>
<evidence type="ECO:0000259" key="2">
    <source>
        <dbReference type="Pfam" id="PF13304"/>
    </source>
</evidence>
<dbReference type="InterPro" id="IPR041685">
    <property type="entry name" value="AAA_GajA/Old/RecF-like"/>
</dbReference>
<reference evidence="3" key="1">
    <citation type="submission" date="2021-04" db="EMBL/GenBank/DDBJ databases">
        <title>Draft genome sequence data of methanotrophic Methylovulum sp. strain S1L and Methylomonas sp. strain S2AM isolated from boreal lake water columns.</title>
        <authorList>
            <person name="Rissanen A.J."/>
            <person name="Mangayil R."/>
            <person name="Svenning M.M."/>
            <person name="Khanongnuch R."/>
        </authorList>
    </citation>
    <scope>NUCLEOTIDE SEQUENCE</scope>
    <source>
        <strain evidence="3">S2AM</strain>
    </source>
</reference>
<dbReference type="EMBL" id="CP073754">
    <property type="protein sequence ID" value="QWF70574.1"/>
    <property type="molecule type" value="Genomic_DNA"/>
</dbReference>
<organism evidence="3 4">
    <name type="scientific">Methylomonas paludis</name>
    <dbReference type="NCBI Taxonomy" id="1173101"/>
    <lineage>
        <taxon>Bacteria</taxon>
        <taxon>Pseudomonadati</taxon>
        <taxon>Pseudomonadota</taxon>
        <taxon>Gammaproteobacteria</taxon>
        <taxon>Methylococcales</taxon>
        <taxon>Methylococcaceae</taxon>
        <taxon>Methylomonas</taxon>
    </lineage>
</organism>
<evidence type="ECO:0000313" key="4">
    <source>
        <dbReference type="Proteomes" id="UP000676649"/>
    </source>
</evidence>
<evidence type="ECO:0000313" key="3">
    <source>
        <dbReference type="EMBL" id="QWF70574.1"/>
    </source>
</evidence>
<dbReference type="Proteomes" id="UP000676649">
    <property type="component" value="Chromosome"/>
</dbReference>
<dbReference type="KEGG" id="mpad:KEF85_14785"/>